<organism evidence="10 11">
    <name type="scientific">Pseudonocardia oceani</name>
    <dbReference type="NCBI Taxonomy" id="2792013"/>
    <lineage>
        <taxon>Bacteria</taxon>
        <taxon>Bacillati</taxon>
        <taxon>Actinomycetota</taxon>
        <taxon>Actinomycetes</taxon>
        <taxon>Pseudonocardiales</taxon>
        <taxon>Pseudonocardiaceae</taxon>
        <taxon>Pseudonocardia</taxon>
    </lineage>
</organism>
<dbReference type="Pfam" id="PF00072">
    <property type="entry name" value="Response_reg"/>
    <property type="match status" value="2"/>
</dbReference>
<feature type="transmembrane region" description="Helical" evidence="6">
    <location>
        <begin position="63"/>
        <end position="82"/>
    </location>
</feature>
<dbReference type="SMART" id="SM00448">
    <property type="entry name" value="REC"/>
    <property type="match status" value="2"/>
</dbReference>
<dbReference type="CDD" id="cd00082">
    <property type="entry name" value="HisKA"/>
    <property type="match status" value="1"/>
</dbReference>
<feature type="domain" description="Histidine kinase" evidence="7">
    <location>
        <begin position="419"/>
        <end position="635"/>
    </location>
</feature>
<dbReference type="Pfam" id="PF01627">
    <property type="entry name" value="Hpt"/>
    <property type="match status" value="1"/>
</dbReference>
<dbReference type="CDD" id="cd17546">
    <property type="entry name" value="REC_hyHK_CKI1_RcsC-like"/>
    <property type="match status" value="1"/>
</dbReference>
<dbReference type="InterPro" id="IPR001789">
    <property type="entry name" value="Sig_transdc_resp-reg_receiver"/>
</dbReference>
<evidence type="ECO:0000256" key="1">
    <source>
        <dbReference type="ARBA" id="ARBA00022553"/>
    </source>
</evidence>
<proteinExistence type="predicted"/>
<feature type="region of interest" description="Disordered" evidence="5">
    <location>
        <begin position="1"/>
        <end position="24"/>
    </location>
</feature>
<name>A0ABS6UEW6_9PSEU</name>
<feature type="domain" description="Response regulatory" evidence="8">
    <location>
        <begin position="781"/>
        <end position="896"/>
    </location>
</feature>
<reference evidence="10 11" key="1">
    <citation type="submission" date="2020-11" db="EMBL/GenBank/DDBJ databases">
        <title>Pseudonocardia abyssalis sp. nov. and Pseudonocardia oceani sp. nov., description and phylogenomic analysis of two novel actinomycetes isolated from the deep Southern Ocean.</title>
        <authorList>
            <person name="Parra J."/>
        </authorList>
    </citation>
    <scope>NUCLEOTIDE SEQUENCE [LARGE SCALE GENOMIC DNA]</scope>
    <source>
        <strain evidence="11">KRD185</strain>
    </source>
</reference>
<dbReference type="SMART" id="SM00065">
    <property type="entry name" value="GAF"/>
    <property type="match status" value="1"/>
</dbReference>
<sequence>MAMHRGSAGSPDPGHPPDAGGRLRRRRGGLAMATGREPDTAAEFETLATAELARLVRAERAMLRIRWGGFVFGLAQVLTYYLPYPPGMLELAVGLLALLAVGNLVIWPLIPRMTTVRRARRVGVAALVLNGTVFLGLVFVFTFDTETAIWAVLYVLPMEAAVRFQLRGAMVAIGLLTVAYTLREVFGTLVYGHPFLVVSITFRMGIGLIIAAVAGVIAQSLTRDREQLAALSAITRTVATAVSLQEVLDGAARRLAALFRVRWVAVALVDDAGPLVVRADHDAGGPAAPAPDAGRAGTELSTTDGSPVERAVVLRRAVAVGDLDAVTLAPAVRAQLERRGVRAFMAAPLVGRGGHVIGVVLAESAGRRRVFSPAELALAETVGGQLAGAIESVRLHEQAQEARAAADAANAAKSAFLANMSHEIRTPMNAVIGMTELLLTTELDGEQRELARVIEQSGDGLLTIIDDILDFSKIEAGRLELEAVPLDVRDCVEGALDLLATRAAEKGLELVCAVDPDVPAGVLGDPTRLRQVLVNLVGNAVKFTARGEVVVAVRAGPGELSVEVTDTGPGIPADRLDRLFRSFSQVDVSTTRRHGGTGLGLAISRRLAELMGGRVWVRSEVGTGTTFGFAVAAPPADVPERAAPVALAGRRALVVDDNATNRRILVAHCASWGMAVDDTGSPLDALERVARGEVYDVALLDHVMPEMDGAALAARLRERGGPPAACLSSLGGTREGTAVRAWLTKPVKRARLAEVLSELLGAPVEPEDAPVHAPAPAPGLRLLLAEDNPVNRMLALAMLAKLGHRADVATTGQEVLDAVSARPYDAVLLDVQMPVLDGLEVTRRIRAGATRGPWLVAVTANAMDGDREMCLAAGMDDYLAKPIRLGGLAAALRRVPVPPATGDGPEVDPGVLAELARSFGPDGDEVVAELVATATAHLPGLVARMRSALDTGDAAELRMAAHTLRSNAATLGAARLAAACRELEDGGPDGAAALVEEIGTRVPAVLGELPAAEPVV</sequence>
<feature type="transmembrane region" description="Helical" evidence="6">
    <location>
        <begin position="164"/>
        <end position="182"/>
    </location>
</feature>
<dbReference type="InterPro" id="IPR003661">
    <property type="entry name" value="HisK_dim/P_dom"/>
</dbReference>
<comment type="caution">
    <text evidence="10">The sequence shown here is derived from an EMBL/GenBank/DDBJ whole genome shotgun (WGS) entry which is preliminary data.</text>
</comment>
<dbReference type="Pfam" id="PF01590">
    <property type="entry name" value="GAF"/>
    <property type="match status" value="1"/>
</dbReference>
<dbReference type="InterPro" id="IPR003018">
    <property type="entry name" value="GAF"/>
</dbReference>
<gene>
    <name evidence="10" type="ORF">I4I82_24260</name>
</gene>
<accession>A0ABS6UEW6</accession>
<evidence type="ECO:0000256" key="3">
    <source>
        <dbReference type="PROSITE-ProRule" id="PRU00110"/>
    </source>
</evidence>
<feature type="domain" description="Response regulatory" evidence="8">
    <location>
        <begin position="651"/>
        <end position="760"/>
    </location>
</feature>
<dbReference type="CDD" id="cd16922">
    <property type="entry name" value="HATPase_EvgS-ArcB-TorS-like"/>
    <property type="match status" value="1"/>
</dbReference>
<dbReference type="PROSITE" id="PS50110">
    <property type="entry name" value="RESPONSE_REGULATORY"/>
    <property type="match status" value="2"/>
</dbReference>
<evidence type="ECO:0000256" key="6">
    <source>
        <dbReference type="SAM" id="Phobius"/>
    </source>
</evidence>
<keyword evidence="6" id="KW-0812">Transmembrane</keyword>
<protein>
    <submittedName>
        <fullName evidence="10">Response regulator</fullName>
    </submittedName>
</protein>
<keyword evidence="6" id="KW-0472">Membrane</keyword>
<feature type="modified residue" description="Phosphohistidine" evidence="3">
    <location>
        <position position="962"/>
    </location>
</feature>
<evidence type="ECO:0000256" key="5">
    <source>
        <dbReference type="SAM" id="MobiDB-lite"/>
    </source>
</evidence>
<keyword evidence="2" id="KW-0902">Two-component regulatory system</keyword>
<evidence type="ECO:0000259" key="9">
    <source>
        <dbReference type="PROSITE" id="PS50894"/>
    </source>
</evidence>
<dbReference type="InterPro" id="IPR005467">
    <property type="entry name" value="His_kinase_dom"/>
</dbReference>
<dbReference type="SMART" id="SM00388">
    <property type="entry name" value="HisKA"/>
    <property type="match status" value="1"/>
</dbReference>
<evidence type="ECO:0000313" key="10">
    <source>
        <dbReference type="EMBL" id="MBW0130761.1"/>
    </source>
</evidence>
<evidence type="ECO:0000256" key="2">
    <source>
        <dbReference type="ARBA" id="ARBA00023012"/>
    </source>
</evidence>
<dbReference type="CDD" id="cd00156">
    <property type="entry name" value="REC"/>
    <property type="match status" value="1"/>
</dbReference>
<feature type="modified residue" description="4-aspartylphosphate" evidence="4">
    <location>
        <position position="830"/>
    </location>
</feature>
<dbReference type="PANTHER" id="PTHR45339:SF1">
    <property type="entry name" value="HYBRID SIGNAL TRANSDUCTION HISTIDINE KINASE J"/>
    <property type="match status" value="1"/>
</dbReference>
<keyword evidence="11" id="KW-1185">Reference proteome</keyword>
<dbReference type="CDD" id="cd00088">
    <property type="entry name" value="HPT"/>
    <property type="match status" value="1"/>
</dbReference>
<dbReference type="PROSITE" id="PS50894">
    <property type="entry name" value="HPT"/>
    <property type="match status" value="1"/>
</dbReference>
<evidence type="ECO:0000313" key="11">
    <source>
        <dbReference type="Proteomes" id="UP000694300"/>
    </source>
</evidence>
<dbReference type="InterPro" id="IPR003594">
    <property type="entry name" value="HATPase_dom"/>
</dbReference>
<feature type="transmembrane region" description="Helical" evidence="6">
    <location>
        <begin position="194"/>
        <end position="218"/>
    </location>
</feature>
<dbReference type="Pfam" id="PF02518">
    <property type="entry name" value="HATPase_c"/>
    <property type="match status" value="1"/>
</dbReference>
<feature type="domain" description="HPt" evidence="9">
    <location>
        <begin position="923"/>
        <end position="1016"/>
    </location>
</feature>
<dbReference type="PANTHER" id="PTHR45339">
    <property type="entry name" value="HYBRID SIGNAL TRANSDUCTION HISTIDINE KINASE J"/>
    <property type="match status" value="1"/>
</dbReference>
<dbReference type="EMBL" id="JADQDF010000001">
    <property type="protein sequence ID" value="MBW0130761.1"/>
    <property type="molecule type" value="Genomic_DNA"/>
</dbReference>
<feature type="transmembrane region" description="Helical" evidence="6">
    <location>
        <begin position="88"/>
        <end position="110"/>
    </location>
</feature>
<feature type="modified residue" description="4-aspartylphosphate" evidence="4">
    <location>
        <position position="701"/>
    </location>
</feature>
<dbReference type="Proteomes" id="UP000694300">
    <property type="component" value="Unassembled WGS sequence"/>
</dbReference>
<keyword evidence="6" id="KW-1133">Transmembrane helix</keyword>
<keyword evidence="1 4" id="KW-0597">Phosphoprotein</keyword>
<dbReference type="SMART" id="SM00387">
    <property type="entry name" value="HATPase_c"/>
    <property type="match status" value="1"/>
</dbReference>
<feature type="transmembrane region" description="Helical" evidence="6">
    <location>
        <begin position="122"/>
        <end position="144"/>
    </location>
</feature>
<evidence type="ECO:0000256" key="4">
    <source>
        <dbReference type="PROSITE-ProRule" id="PRU00169"/>
    </source>
</evidence>
<dbReference type="Pfam" id="PF00512">
    <property type="entry name" value="HisKA"/>
    <property type="match status" value="1"/>
</dbReference>
<dbReference type="InterPro" id="IPR008207">
    <property type="entry name" value="Sig_transdc_His_kin_Hpt_dom"/>
</dbReference>
<evidence type="ECO:0000259" key="7">
    <source>
        <dbReference type="PROSITE" id="PS50109"/>
    </source>
</evidence>
<dbReference type="PROSITE" id="PS50109">
    <property type="entry name" value="HIS_KIN"/>
    <property type="match status" value="1"/>
</dbReference>
<evidence type="ECO:0000259" key="8">
    <source>
        <dbReference type="PROSITE" id="PS50110"/>
    </source>
</evidence>